<dbReference type="CDD" id="cd11642">
    <property type="entry name" value="SUMT"/>
    <property type="match status" value="1"/>
</dbReference>
<dbReference type="Proteomes" id="UP000190206">
    <property type="component" value="Unassembled WGS sequence"/>
</dbReference>
<evidence type="ECO:0000313" key="10">
    <source>
        <dbReference type="EMBL" id="OOO67163.1"/>
    </source>
</evidence>
<dbReference type="GO" id="GO:0019354">
    <property type="term" value="P:siroheme biosynthetic process"/>
    <property type="evidence" value="ECO:0007669"/>
    <property type="project" value="InterPro"/>
</dbReference>
<dbReference type="PROSITE" id="PS00839">
    <property type="entry name" value="SUMT_1"/>
    <property type="match status" value="1"/>
</dbReference>
<dbReference type="Proteomes" id="UP000190256">
    <property type="component" value="Unassembled WGS sequence"/>
</dbReference>
<dbReference type="EMBL" id="MRAD01000007">
    <property type="protein sequence ID" value="OOO62155.1"/>
    <property type="molecule type" value="Genomic_DNA"/>
</dbReference>
<evidence type="ECO:0000256" key="3">
    <source>
        <dbReference type="ARBA" id="ARBA00022679"/>
    </source>
</evidence>
<dbReference type="InterPro" id="IPR050161">
    <property type="entry name" value="Siro_Cobalamin_biosynth"/>
</dbReference>
<dbReference type="InterPro" id="IPR000878">
    <property type="entry name" value="4pyrrol_Mease"/>
</dbReference>
<dbReference type="InterPro" id="IPR014777">
    <property type="entry name" value="4pyrrole_Mease_sub1"/>
</dbReference>
<evidence type="ECO:0000256" key="6">
    <source>
        <dbReference type="RuleBase" id="RU003960"/>
    </source>
</evidence>
<dbReference type="STRING" id="1962263.BS637_08520"/>
<evidence type="ECO:0000256" key="1">
    <source>
        <dbReference type="ARBA" id="ARBA00012162"/>
    </source>
</evidence>
<dbReference type="PANTHER" id="PTHR45790">
    <property type="entry name" value="SIROHEME SYNTHASE-RELATED"/>
    <property type="match status" value="1"/>
</dbReference>
<dbReference type="Gene3D" id="3.40.50.10090">
    <property type="match status" value="2"/>
</dbReference>
<dbReference type="NCBIfam" id="TIGR01469">
    <property type="entry name" value="cobA_cysG_Cterm"/>
    <property type="match status" value="1"/>
</dbReference>
<keyword evidence="2 6" id="KW-0489">Methyltransferase</keyword>
<dbReference type="GO" id="GO:0004851">
    <property type="term" value="F:uroporphyrin-III C-methyltransferase activity"/>
    <property type="evidence" value="ECO:0007669"/>
    <property type="project" value="UniProtKB-EC"/>
</dbReference>
<evidence type="ECO:0000259" key="7">
    <source>
        <dbReference type="Pfam" id="PF00590"/>
    </source>
</evidence>
<evidence type="ECO:0000256" key="5">
    <source>
        <dbReference type="ARBA" id="ARBA00023244"/>
    </source>
</evidence>
<keyword evidence="3 6" id="KW-0808">Transferase</keyword>
<dbReference type="OrthoDB" id="9815856at2"/>
<dbReference type="InterPro" id="IPR014776">
    <property type="entry name" value="4pyrrole_Mease_sub2"/>
</dbReference>
<comment type="caution">
    <text evidence="10">The sequence shown here is derived from an EMBL/GenBank/DDBJ whole genome shotgun (WGS) entry which is preliminary data.</text>
</comment>
<feature type="domain" description="Tetrapyrrole methylase" evidence="7">
    <location>
        <begin position="3"/>
        <end position="212"/>
    </location>
</feature>
<dbReference type="Gene3D" id="3.30.950.10">
    <property type="entry name" value="Methyltransferase, Cobalt-precorrin-4 Transmethylase, Domain 2"/>
    <property type="match status" value="1"/>
</dbReference>
<name>A0A1S9IA75_9CLOT</name>
<dbReference type="FunFam" id="3.30.950.10:FF:000001">
    <property type="entry name" value="Siroheme synthase"/>
    <property type="match status" value="1"/>
</dbReference>
<dbReference type="Pfam" id="PF02602">
    <property type="entry name" value="HEM4"/>
    <property type="match status" value="1"/>
</dbReference>
<protein>
    <recommendedName>
        <fullName evidence="1">uroporphyrinogen-III C-methyltransferase</fullName>
        <ecNumber evidence="1">2.1.1.107</ecNumber>
    </recommendedName>
</protein>
<sequence length="487" mass="54524">MSKVYLIGAGPGDEELITIKAIRDLKKCTAVMYDRLANGELLKYLNPNCEIYYCGKEPGCHYKSQDEINEMLVKLAKQGHIVGRIKGGDPYVFGRGGEEALALLQENIEFEVVPGVTSPVSVLNYAGIPITHRGISRGFHIFTAMTKDTLDIDWKSAVNIGGTLVFLMGLGRLELIVKSLIENGMNKRTKAAVIMRGTTSKQKKVIADLENIVEKVKEAKLESPVIIVVGEVVSFSDKLNWYEKKPLFGRNICITRTKEQAKELKVQLLDLGAEVTEINSIEIKNTEKNLKSYLNRINEYDYIALTSVNAVKIFFNYLIKENIDIRNINAKFAAIGPATSEAIKMRGIIPSIKSKHFVAESLFEEMKNHIKKRDKILIPRSKEARPFLVDALKKEGCIVDEVYIYETLCGQSSHTERFENVDTVLFTSPSTVRNMISIVGIDAIREKNIIAIGPITAKELSKNNIKCTICNEYSINGIIDKLLETKQ</sequence>
<dbReference type="Pfam" id="PF00590">
    <property type="entry name" value="TP_methylase"/>
    <property type="match status" value="1"/>
</dbReference>
<evidence type="ECO:0000256" key="2">
    <source>
        <dbReference type="ARBA" id="ARBA00022603"/>
    </source>
</evidence>
<dbReference type="PROSITE" id="PS00840">
    <property type="entry name" value="SUMT_2"/>
    <property type="match status" value="1"/>
</dbReference>
<evidence type="ECO:0000259" key="8">
    <source>
        <dbReference type="Pfam" id="PF02602"/>
    </source>
</evidence>
<dbReference type="InterPro" id="IPR035996">
    <property type="entry name" value="4pyrrol_Methylase_sf"/>
</dbReference>
<dbReference type="InterPro" id="IPR003043">
    <property type="entry name" value="Uropor_MeTrfase_CS"/>
</dbReference>
<dbReference type="AlphaFoldDB" id="A0A1S9IA75"/>
<dbReference type="EC" id="2.1.1.107" evidence="1"/>
<dbReference type="CDD" id="cd06578">
    <property type="entry name" value="HemD"/>
    <property type="match status" value="1"/>
</dbReference>
<keyword evidence="4" id="KW-0949">S-adenosyl-L-methionine</keyword>
<dbReference type="GO" id="GO:0004852">
    <property type="term" value="F:uroporphyrinogen-III synthase activity"/>
    <property type="evidence" value="ECO:0007669"/>
    <property type="project" value="InterPro"/>
</dbReference>
<dbReference type="RefSeq" id="WP_078024308.1">
    <property type="nucleotide sequence ID" value="NZ_JADPGM010000006.1"/>
</dbReference>
<dbReference type="SUPFAM" id="SSF53790">
    <property type="entry name" value="Tetrapyrrole methylase"/>
    <property type="match status" value="1"/>
</dbReference>
<dbReference type="EMBL" id="MRAE01000010">
    <property type="protein sequence ID" value="OOO67163.1"/>
    <property type="molecule type" value="Genomic_DNA"/>
</dbReference>
<evidence type="ECO:0000313" key="11">
    <source>
        <dbReference type="Proteomes" id="UP000190206"/>
    </source>
</evidence>
<accession>A0A1S9IA75</accession>
<keyword evidence="5" id="KW-0627">Porphyrin biosynthesis</keyword>
<dbReference type="InterPro" id="IPR006366">
    <property type="entry name" value="CobA/CysG_C"/>
</dbReference>
<proteinExistence type="inferred from homology"/>
<evidence type="ECO:0000256" key="4">
    <source>
        <dbReference type="ARBA" id="ARBA00022691"/>
    </source>
</evidence>
<gene>
    <name evidence="9" type="ORF">BS637_08520</name>
    <name evidence="10" type="ORF">BS638_05635</name>
</gene>
<dbReference type="SUPFAM" id="SSF69618">
    <property type="entry name" value="HemD-like"/>
    <property type="match status" value="1"/>
</dbReference>
<organism evidence="10 12">
    <name type="scientific">Clostridium tepidum</name>
    <dbReference type="NCBI Taxonomy" id="1962263"/>
    <lineage>
        <taxon>Bacteria</taxon>
        <taxon>Bacillati</taxon>
        <taxon>Bacillota</taxon>
        <taxon>Clostridia</taxon>
        <taxon>Eubacteriales</taxon>
        <taxon>Clostridiaceae</taxon>
        <taxon>Clostridium</taxon>
    </lineage>
</organism>
<dbReference type="GO" id="GO:0032259">
    <property type="term" value="P:methylation"/>
    <property type="evidence" value="ECO:0007669"/>
    <property type="project" value="UniProtKB-KW"/>
</dbReference>
<dbReference type="InterPro" id="IPR003754">
    <property type="entry name" value="4pyrrol_synth_uPrphyn_synth"/>
</dbReference>
<evidence type="ECO:0000313" key="9">
    <source>
        <dbReference type="EMBL" id="OOO62155.1"/>
    </source>
</evidence>
<reference evidence="10 12" key="1">
    <citation type="submission" date="2016-12" db="EMBL/GenBank/DDBJ databases">
        <title>Clostridium tepidum sp. nov., a close relative of Clostridium sporogenes and Clostridium botulinum Group I.</title>
        <authorList>
            <person name="Dobritsa A.P."/>
            <person name="Kutumbaka K.K."/>
            <person name="Werner K."/>
            <person name="Wiedmann M."/>
            <person name="Asmus A."/>
            <person name="Samadpour M."/>
        </authorList>
    </citation>
    <scope>NUCLEOTIDE SEQUENCE [LARGE SCALE GENOMIC DNA]</scope>
    <source>
        <strain evidence="10 12">IEH 97212</strain>
    </source>
</reference>
<dbReference type="InterPro" id="IPR036108">
    <property type="entry name" value="4pyrrol_syn_uPrphyn_synt_sf"/>
</dbReference>
<dbReference type="NCBIfam" id="NF004790">
    <property type="entry name" value="PRK06136.1"/>
    <property type="match status" value="1"/>
</dbReference>
<reference evidence="9 11" key="2">
    <citation type="submission" date="2016-12" db="EMBL/GenBank/DDBJ databases">
        <title>Clostridium tepidum sp. nov., a close relative of Clostridium sporogenes and Clostridium botulinum Group I.</title>
        <authorList>
            <person name="Dobritsa A.P."/>
            <person name="Kutumbaka K."/>
            <person name="Werner K."/>
            <person name="Samadpour M."/>
        </authorList>
    </citation>
    <scope>NUCLEOTIDE SEQUENCE [LARGE SCALE GENOMIC DNA]</scope>
    <source>
        <strain evidence="9 11">PE</strain>
    </source>
</reference>
<feature type="domain" description="Tetrapyrrole biosynthesis uroporphyrinogen III synthase" evidence="8">
    <location>
        <begin position="263"/>
        <end position="479"/>
    </location>
</feature>
<comment type="similarity">
    <text evidence="6">Belongs to the precorrin methyltransferase family.</text>
</comment>
<dbReference type="FunFam" id="3.40.1010.10:FF:000001">
    <property type="entry name" value="Siroheme synthase"/>
    <property type="match status" value="1"/>
</dbReference>
<evidence type="ECO:0000313" key="12">
    <source>
        <dbReference type="Proteomes" id="UP000190256"/>
    </source>
</evidence>
<dbReference type="Gene3D" id="3.40.1010.10">
    <property type="entry name" value="Cobalt-precorrin-4 Transmethylase, Domain 1"/>
    <property type="match status" value="1"/>
</dbReference>
<dbReference type="PANTHER" id="PTHR45790:SF3">
    <property type="entry name" value="S-ADENOSYL-L-METHIONINE-DEPENDENT UROPORPHYRINOGEN III METHYLTRANSFERASE, CHLOROPLASTIC"/>
    <property type="match status" value="1"/>
</dbReference>
<keyword evidence="11" id="KW-1185">Reference proteome</keyword>